<name>A0AA43GVJ1_9CYAN</name>
<dbReference type="SUPFAM" id="SSF53448">
    <property type="entry name" value="Nucleotide-diphospho-sugar transferases"/>
    <property type="match status" value="1"/>
</dbReference>
<dbReference type="EMBL" id="JANQDH010000093">
    <property type="protein sequence ID" value="MDH6061563.1"/>
    <property type="molecule type" value="Genomic_DNA"/>
</dbReference>
<dbReference type="InterPro" id="IPR018641">
    <property type="entry name" value="Trfase_1_rSAM/seldom-assoc"/>
</dbReference>
<dbReference type="PANTHER" id="PTHR36529:SF1">
    <property type="entry name" value="GLYCOSYLTRANSFERASE"/>
    <property type="match status" value="1"/>
</dbReference>
<accession>A0AA43GVJ1</accession>
<sequence>MKSPDIAQQHLIIFTRYPEPGKTKTRLIPALGDVGAANLQQQMTEHTIFRVKELQKTTRISWEVCFAGGNCQLMQDWLGADLVYRPQGEGDLGGRMARSLAEAIQSGATQVIIIGTDCPGINSHILNQAFEQLNTHDLTLGPAIDGGYYLIGVSGLIPELFLDIPWGTPEVLQQTVNIAKKLNISLAYLPVLADVDNPEDLPIWEQNKISFIQLL</sequence>
<dbReference type="NCBIfam" id="TIGR04282">
    <property type="entry name" value="glyco_like_cofC"/>
    <property type="match status" value="1"/>
</dbReference>
<reference evidence="1 2" key="1">
    <citation type="journal article" date="2023" name="J. Phycol.">
        <title>Chrysosporum ovalisporum is synonymous with the true-branching cyanobacterium Umezakia natans (Nostocales/Aphanizomenonaceae).</title>
        <authorList>
            <person name="McGregor G.B."/>
            <person name="Sendall B.C."/>
            <person name="Niiyama Y."/>
            <person name="Tuji A."/>
            <person name="Willis A."/>
        </authorList>
    </citation>
    <scope>NUCLEOTIDE SEQUENCE [LARGE SCALE GENOMIC DNA]</scope>
    <source>
        <strain evidence="1 2">ANA360D</strain>
    </source>
</reference>
<protein>
    <submittedName>
        <fullName evidence="1">TIGR04282 family arsenosugar biosynthesis glycosyltransferase</fullName>
    </submittedName>
</protein>
<proteinExistence type="predicted"/>
<organism evidence="1 2">
    <name type="scientific">Chrysosporum bergii ANA360D</name>
    <dbReference type="NCBI Taxonomy" id="617107"/>
    <lineage>
        <taxon>Bacteria</taxon>
        <taxon>Bacillati</taxon>
        <taxon>Cyanobacteriota</taxon>
        <taxon>Cyanophyceae</taxon>
        <taxon>Nostocales</taxon>
        <taxon>Nodulariaceae</taxon>
        <taxon>Chrysosporum</taxon>
    </lineage>
</organism>
<comment type="caution">
    <text evidence="1">The sequence shown here is derived from an EMBL/GenBank/DDBJ whole genome shotgun (WGS) entry which is preliminary data.</text>
</comment>
<dbReference type="Proteomes" id="UP001159387">
    <property type="component" value="Unassembled WGS sequence"/>
</dbReference>
<keyword evidence="2" id="KW-1185">Reference proteome</keyword>
<dbReference type="AlphaFoldDB" id="A0AA43GVJ1"/>
<dbReference type="InterPro" id="IPR029044">
    <property type="entry name" value="Nucleotide-diphossugar_trans"/>
</dbReference>
<evidence type="ECO:0000313" key="2">
    <source>
        <dbReference type="Proteomes" id="UP001159387"/>
    </source>
</evidence>
<evidence type="ECO:0000313" key="1">
    <source>
        <dbReference type="EMBL" id="MDH6061563.1"/>
    </source>
</evidence>
<gene>
    <name evidence="1" type="ORF">NWP17_14150</name>
</gene>
<dbReference type="Pfam" id="PF09837">
    <property type="entry name" value="DUF2064"/>
    <property type="match status" value="1"/>
</dbReference>
<dbReference type="Gene3D" id="3.90.550.10">
    <property type="entry name" value="Spore Coat Polysaccharide Biosynthesis Protein SpsA, Chain A"/>
    <property type="match status" value="1"/>
</dbReference>
<dbReference type="RefSeq" id="WP_280655533.1">
    <property type="nucleotide sequence ID" value="NZ_JANQDH010000093.1"/>
</dbReference>
<dbReference type="PANTHER" id="PTHR36529">
    <property type="entry name" value="SLL1095 PROTEIN"/>
    <property type="match status" value="1"/>
</dbReference>